<name>A0A7X2ZS29_9FLAO</name>
<feature type="coiled-coil region" evidence="1">
    <location>
        <begin position="102"/>
        <end position="136"/>
    </location>
</feature>
<comment type="caution">
    <text evidence="3">The sequence shown here is derived from an EMBL/GenBank/DDBJ whole genome shotgun (WGS) entry which is preliminary data.</text>
</comment>
<gene>
    <name evidence="3" type="ORF">D9O36_05755</name>
</gene>
<evidence type="ECO:0000256" key="1">
    <source>
        <dbReference type="SAM" id="Coils"/>
    </source>
</evidence>
<evidence type="ECO:0000256" key="2">
    <source>
        <dbReference type="SAM" id="SignalP"/>
    </source>
</evidence>
<dbReference type="RefSeq" id="WP_155599190.1">
    <property type="nucleotide sequence ID" value="NZ_RCNR01000008.1"/>
</dbReference>
<keyword evidence="1" id="KW-0175">Coiled coil</keyword>
<dbReference type="PROSITE" id="PS51257">
    <property type="entry name" value="PROKAR_LIPOPROTEIN"/>
    <property type="match status" value="1"/>
</dbReference>
<feature type="signal peptide" evidence="2">
    <location>
        <begin position="1"/>
        <end position="21"/>
    </location>
</feature>
<evidence type="ECO:0008006" key="5">
    <source>
        <dbReference type="Google" id="ProtNLM"/>
    </source>
</evidence>
<dbReference type="Proteomes" id="UP000540519">
    <property type="component" value="Unassembled WGS sequence"/>
</dbReference>
<dbReference type="OrthoDB" id="1436925at2"/>
<reference evidence="3 4" key="1">
    <citation type="journal article" date="2019" name="Mar. Drugs">
        <title>Comparative Genomics and CAZyme Genome Repertoires of Marine Zobellia amurskyensis KMM 3526(T) and Zobellia laminariae KMM 3676(T).</title>
        <authorList>
            <person name="Chernysheva N."/>
            <person name="Bystritskaya E."/>
            <person name="Stenkova A."/>
            <person name="Golovkin I."/>
            <person name="Nedashkovskaya O."/>
            <person name="Isaeva M."/>
        </authorList>
    </citation>
    <scope>NUCLEOTIDE SEQUENCE [LARGE SCALE GENOMIC DNA]</scope>
    <source>
        <strain evidence="3 4">KMM 3526</strain>
    </source>
</reference>
<keyword evidence="4" id="KW-1185">Reference proteome</keyword>
<evidence type="ECO:0000313" key="4">
    <source>
        <dbReference type="Proteomes" id="UP000540519"/>
    </source>
</evidence>
<accession>A0A7X2ZS29</accession>
<sequence>MKKLALFVAFTLAIFAFSCNSKQDTTQMKTVMAVHDEVMPEMGKMGRLVGELSSKEDSTEIGLKYKAARKDLQEAHKSMMDWMQNFGSRFTADEILNGKELTKEKQLWLNEEEEKIENLREQINGSIKTAEELLKK</sequence>
<dbReference type="AlphaFoldDB" id="A0A7X2ZS29"/>
<feature type="chain" id="PRO_5030947980" description="Viral A-type inclusion protein" evidence="2">
    <location>
        <begin position="22"/>
        <end position="136"/>
    </location>
</feature>
<proteinExistence type="predicted"/>
<keyword evidence="2" id="KW-0732">Signal</keyword>
<evidence type="ECO:0000313" key="3">
    <source>
        <dbReference type="EMBL" id="MUH35338.1"/>
    </source>
</evidence>
<dbReference type="EMBL" id="RCNR01000008">
    <property type="protein sequence ID" value="MUH35338.1"/>
    <property type="molecule type" value="Genomic_DNA"/>
</dbReference>
<organism evidence="3 4">
    <name type="scientific">Zobellia amurskyensis</name>
    <dbReference type="NCBI Taxonomy" id="248905"/>
    <lineage>
        <taxon>Bacteria</taxon>
        <taxon>Pseudomonadati</taxon>
        <taxon>Bacteroidota</taxon>
        <taxon>Flavobacteriia</taxon>
        <taxon>Flavobacteriales</taxon>
        <taxon>Flavobacteriaceae</taxon>
        <taxon>Zobellia</taxon>
    </lineage>
</organism>
<protein>
    <recommendedName>
        <fullName evidence="5">Viral A-type inclusion protein</fullName>
    </recommendedName>
</protein>